<feature type="region of interest" description="Disordered" evidence="8">
    <location>
        <begin position="84"/>
        <end position="226"/>
    </location>
</feature>
<keyword evidence="2 7" id="KW-0479">Metal-binding</keyword>
<evidence type="ECO:0000313" key="10">
    <source>
        <dbReference type="EMBL" id="POY70493.1"/>
    </source>
</evidence>
<dbReference type="Pfam" id="PF00412">
    <property type="entry name" value="LIM"/>
    <property type="match status" value="2"/>
</dbReference>
<dbReference type="SMART" id="SM00132">
    <property type="entry name" value="LIM"/>
    <property type="match status" value="2"/>
</dbReference>
<evidence type="ECO:0000256" key="5">
    <source>
        <dbReference type="ARBA" id="ARBA00023038"/>
    </source>
</evidence>
<evidence type="ECO:0000256" key="6">
    <source>
        <dbReference type="ARBA" id="ARBA00023242"/>
    </source>
</evidence>
<evidence type="ECO:0000256" key="2">
    <source>
        <dbReference type="ARBA" id="ARBA00022723"/>
    </source>
</evidence>
<dbReference type="AlphaFoldDB" id="A0A2S5B139"/>
<feature type="compositionally biased region" description="Pro residues" evidence="8">
    <location>
        <begin position="145"/>
        <end position="161"/>
    </location>
</feature>
<feature type="domain" description="LIM zinc-binding" evidence="9">
    <location>
        <begin position="9"/>
        <end position="70"/>
    </location>
</feature>
<dbReference type="PROSITE" id="PS00478">
    <property type="entry name" value="LIM_DOMAIN_1"/>
    <property type="match status" value="2"/>
</dbReference>
<dbReference type="InterPro" id="IPR001781">
    <property type="entry name" value="Znf_LIM"/>
</dbReference>
<dbReference type="FunFam" id="2.10.110.10:FF:000001">
    <property type="entry name" value="Cysteine and glycine-rich protein 1"/>
    <property type="match status" value="2"/>
</dbReference>
<keyword evidence="6" id="KW-0539">Nucleus</keyword>
<keyword evidence="11" id="KW-1185">Reference proteome</keyword>
<dbReference type="GO" id="GO:0005634">
    <property type="term" value="C:nucleus"/>
    <property type="evidence" value="ECO:0007669"/>
    <property type="project" value="UniProtKB-SubCell"/>
</dbReference>
<name>A0A2S5B139_9BASI</name>
<dbReference type="SUPFAM" id="SSF57716">
    <property type="entry name" value="Glucocorticoid receptor-like (DNA-binding domain)"/>
    <property type="match status" value="4"/>
</dbReference>
<dbReference type="GO" id="GO:0030036">
    <property type="term" value="P:actin cytoskeleton organization"/>
    <property type="evidence" value="ECO:0007669"/>
    <property type="project" value="TreeGrafter"/>
</dbReference>
<feature type="domain" description="LIM zinc-binding" evidence="9">
    <location>
        <begin position="234"/>
        <end position="294"/>
    </location>
</feature>
<evidence type="ECO:0000313" key="11">
    <source>
        <dbReference type="Proteomes" id="UP000237144"/>
    </source>
</evidence>
<dbReference type="PANTHER" id="PTHR24215:SF35">
    <property type="entry name" value="MUSCLE LIM PROTEIN MLP84B"/>
    <property type="match status" value="1"/>
</dbReference>
<reference evidence="10 11" key="1">
    <citation type="journal article" date="2018" name="Front. Microbiol.">
        <title>Prospects for Fungal Bioremediation of Acidic Radioactive Waste Sites: Characterization and Genome Sequence of Rhodotorula taiwanensis MD1149.</title>
        <authorList>
            <person name="Tkavc R."/>
            <person name="Matrosova V.Y."/>
            <person name="Grichenko O.E."/>
            <person name="Gostincar C."/>
            <person name="Volpe R.P."/>
            <person name="Klimenkova P."/>
            <person name="Gaidamakova E.K."/>
            <person name="Zhou C.E."/>
            <person name="Stewart B.J."/>
            <person name="Lyman M.G."/>
            <person name="Malfatti S.A."/>
            <person name="Rubinfeld B."/>
            <person name="Courtot M."/>
            <person name="Singh J."/>
            <person name="Dalgard C.L."/>
            <person name="Hamilton T."/>
            <person name="Frey K.G."/>
            <person name="Gunde-Cimerman N."/>
            <person name="Dugan L."/>
            <person name="Daly M.J."/>
        </authorList>
    </citation>
    <scope>NUCLEOTIDE SEQUENCE [LARGE SCALE GENOMIC DNA]</scope>
    <source>
        <strain evidence="10 11">MD1149</strain>
    </source>
</reference>
<dbReference type="Proteomes" id="UP000237144">
    <property type="component" value="Unassembled WGS sequence"/>
</dbReference>
<proteinExistence type="predicted"/>
<accession>A0A2S5B139</accession>
<keyword evidence="4 7" id="KW-0862">Zinc</keyword>
<sequence>MPPVFGGSPLCPTCGKAVYFAEKVIGPGGTLYHKPCLKCNECGKSLEPRLLVDHDGRAYCKACHGKLFGTKGYGAGGALIGEYAPRATPPSSPQKPPSIASPRQTPSFGGGNRESFASPTRPSAAVAPSPIVAVSSEPRAAPARRPLPVPPVPAPKPPTIPSRPSFASSPAADVTAQASSDHTEALPRDSDASAASRRSVPDFDDDDVRTTSISASSLPAPSTSNPNAALLSRDLCPRCQTVVYHAESVSALSRKWHKRCLRCAGCGTTLMPNRLDERDGEPWCRKCYTDNFGLKGGMGVMSRPNLF</sequence>
<protein>
    <recommendedName>
        <fullName evidence="9">LIM zinc-binding domain-containing protein</fullName>
    </recommendedName>
</protein>
<dbReference type="PROSITE" id="PS50023">
    <property type="entry name" value="LIM_DOMAIN_2"/>
    <property type="match status" value="2"/>
</dbReference>
<evidence type="ECO:0000259" key="9">
    <source>
        <dbReference type="PROSITE" id="PS50023"/>
    </source>
</evidence>
<keyword evidence="5 7" id="KW-0440">LIM domain</keyword>
<evidence type="ECO:0000256" key="4">
    <source>
        <dbReference type="ARBA" id="ARBA00022833"/>
    </source>
</evidence>
<organism evidence="10 11">
    <name type="scientific">Rhodotorula taiwanensis</name>
    <dbReference type="NCBI Taxonomy" id="741276"/>
    <lineage>
        <taxon>Eukaryota</taxon>
        <taxon>Fungi</taxon>
        <taxon>Dikarya</taxon>
        <taxon>Basidiomycota</taxon>
        <taxon>Pucciniomycotina</taxon>
        <taxon>Microbotryomycetes</taxon>
        <taxon>Sporidiobolales</taxon>
        <taxon>Sporidiobolaceae</taxon>
        <taxon>Rhodotorula</taxon>
    </lineage>
</organism>
<dbReference type="GO" id="GO:0046872">
    <property type="term" value="F:metal ion binding"/>
    <property type="evidence" value="ECO:0007669"/>
    <property type="project" value="UniProtKB-KW"/>
</dbReference>
<keyword evidence="3" id="KW-0677">Repeat</keyword>
<dbReference type="GO" id="GO:0030695">
    <property type="term" value="F:GTPase regulator activity"/>
    <property type="evidence" value="ECO:0007669"/>
    <property type="project" value="UniProtKB-ARBA"/>
</dbReference>
<dbReference type="Gene3D" id="2.10.110.10">
    <property type="entry name" value="Cysteine Rich Protein"/>
    <property type="match status" value="2"/>
</dbReference>
<feature type="compositionally biased region" description="Basic and acidic residues" evidence="8">
    <location>
        <begin position="181"/>
        <end position="191"/>
    </location>
</feature>
<evidence type="ECO:0000256" key="8">
    <source>
        <dbReference type="SAM" id="MobiDB-lite"/>
    </source>
</evidence>
<dbReference type="CDD" id="cd09326">
    <property type="entry name" value="LIM_CRP_like"/>
    <property type="match status" value="1"/>
</dbReference>
<dbReference type="PANTHER" id="PTHR24215">
    <property type="entry name" value="RHO-GTPASE-ACTIVATING PROTEIN LRG1"/>
    <property type="match status" value="1"/>
</dbReference>
<dbReference type="CDD" id="cd09401">
    <property type="entry name" value="LIM_TLP_like"/>
    <property type="match status" value="1"/>
</dbReference>
<feature type="compositionally biased region" description="Polar residues" evidence="8">
    <location>
        <begin position="210"/>
        <end position="226"/>
    </location>
</feature>
<dbReference type="EMBL" id="PJQD01000116">
    <property type="protein sequence ID" value="POY70493.1"/>
    <property type="molecule type" value="Genomic_DNA"/>
</dbReference>
<dbReference type="STRING" id="741276.A0A2S5B139"/>
<feature type="compositionally biased region" description="Pro residues" evidence="8">
    <location>
        <begin position="87"/>
        <end position="96"/>
    </location>
</feature>
<evidence type="ECO:0000256" key="3">
    <source>
        <dbReference type="ARBA" id="ARBA00022737"/>
    </source>
</evidence>
<comment type="subcellular location">
    <subcellularLocation>
        <location evidence="1">Nucleus</location>
    </subcellularLocation>
</comment>
<feature type="compositionally biased region" description="Low complexity" evidence="8">
    <location>
        <begin position="122"/>
        <end position="144"/>
    </location>
</feature>
<dbReference type="OrthoDB" id="8062037at2759"/>
<dbReference type="GO" id="GO:0005737">
    <property type="term" value="C:cytoplasm"/>
    <property type="evidence" value="ECO:0007669"/>
    <property type="project" value="TreeGrafter"/>
</dbReference>
<evidence type="ECO:0000256" key="7">
    <source>
        <dbReference type="PROSITE-ProRule" id="PRU00125"/>
    </source>
</evidence>
<feature type="compositionally biased region" description="Low complexity" evidence="8">
    <location>
        <begin position="162"/>
        <end position="172"/>
    </location>
</feature>
<evidence type="ECO:0000256" key="1">
    <source>
        <dbReference type="ARBA" id="ARBA00004123"/>
    </source>
</evidence>
<comment type="caution">
    <text evidence="10">The sequence shown here is derived from an EMBL/GenBank/DDBJ whole genome shotgun (WGS) entry which is preliminary data.</text>
</comment>
<gene>
    <name evidence="10" type="ORF">BMF94_6561</name>
</gene>